<dbReference type="Gene3D" id="1.10.8.730">
    <property type="match status" value="1"/>
</dbReference>
<gene>
    <name evidence="3" type="ORF">COU81_01445</name>
</gene>
<name>A0A2M8KEJ3_9BACT</name>
<sequence length="595" mass="67263">MQFFNTKNSNRTERTEEQALLEMIAPAALKIYPNYIQVGESLARTLFIFQYPRYLTTNWFTPIITLDKELDISLFFHPADTTVILSTLRKKTGQIQSQISEGREKGKVRDPLLETALQDVEGLRDTLQQGQEKFYKFGLYITIYGKTPKDLDSTENEIRSMLETRMVFSKPALYEQNVGFISTLPIGMDKLNVGSGMNSLPLASIFPFVSTSLTSNKGIMYGVNRHNNSLILFDRFSMENANMVVFAKSGSGKSYTVKLECLRSLMLGTDIIIIDPENEYRYLAETTGGSFIKISLSSPHHLNPFDLPIVPKDESPADVFRSNVVSIVGLLRIMLGGLTPEEDAILDKAIIETYASRDITPNSDFSKAIAPTLGDLQMILSNMEGAKQISVRLEKFAKGSYSTFFNQPSNVELRNCLVVFSIRDMEEELRPIAMYIILHYIWNIIRSELKKRILVVDEAWWMMQHPDGASFLFGTAKRARKYYLGVTTITQDIPDFMSSPYGKPIVTNSSMQILLKQSPATIDVVAKTFNLTQEERYLLLEASVGEGLFFAGQQHVAIKVLASYSEDQIITSDPKQLLEIEQAKEEWDKAHESHL</sequence>
<feature type="domain" description="TraG P-loop" evidence="2">
    <location>
        <begin position="395"/>
        <end position="541"/>
    </location>
</feature>
<dbReference type="Pfam" id="PF01935">
    <property type="entry name" value="DUF87"/>
    <property type="match status" value="1"/>
</dbReference>
<dbReference type="EMBL" id="PFDW01000032">
    <property type="protein sequence ID" value="PJE58303.1"/>
    <property type="molecule type" value="Genomic_DNA"/>
</dbReference>
<dbReference type="PANTHER" id="PTHR30121">
    <property type="entry name" value="UNCHARACTERIZED PROTEIN YJGR-RELATED"/>
    <property type="match status" value="1"/>
</dbReference>
<evidence type="ECO:0000313" key="3">
    <source>
        <dbReference type="EMBL" id="PJE58303.1"/>
    </source>
</evidence>
<protein>
    <submittedName>
        <fullName evidence="3">Conjugal transfer protein TraC</fullName>
    </submittedName>
</protein>
<evidence type="ECO:0000259" key="2">
    <source>
        <dbReference type="Pfam" id="PF19044"/>
    </source>
</evidence>
<evidence type="ECO:0000259" key="1">
    <source>
        <dbReference type="Pfam" id="PF01935"/>
    </source>
</evidence>
<evidence type="ECO:0000313" key="4">
    <source>
        <dbReference type="Proteomes" id="UP000231450"/>
    </source>
</evidence>
<dbReference type="InterPro" id="IPR002789">
    <property type="entry name" value="HerA_central"/>
</dbReference>
<dbReference type="AlphaFoldDB" id="A0A2M8KEJ3"/>
<dbReference type="InterPro" id="IPR043964">
    <property type="entry name" value="P-loop_TraG"/>
</dbReference>
<reference evidence="4" key="1">
    <citation type="submission" date="2017-09" db="EMBL/GenBank/DDBJ databases">
        <title>Depth-based differentiation of microbial function through sediment-hosted aquifers and enrichment of novel symbionts in the deep terrestrial subsurface.</title>
        <authorList>
            <person name="Probst A.J."/>
            <person name="Ladd B."/>
            <person name="Jarett J.K."/>
            <person name="Geller-Mcgrath D.E."/>
            <person name="Sieber C.M.K."/>
            <person name="Emerson J.B."/>
            <person name="Anantharaman K."/>
            <person name="Thomas B.C."/>
            <person name="Malmstrom R."/>
            <person name="Stieglmeier M."/>
            <person name="Klingl A."/>
            <person name="Woyke T."/>
            <person name="Ryan C.M."/>
            <person name="Banfield J.F."/>
        </authorList>
    </citation>
    <scope>NUCLEOTIDE SEQUENCE [LARGE SCALE GENOMIC DNA]</scope>
</reference>
<dbReference type="NCBIfam" id="NF045971">
    <property type="entry name" value="conju_CD1110"/>
    <property type="match status" value="1"/>
</dbReference>
<dbReference type="Pfam" id="PF19044">
    <property type="entry name" value="P-loop_TraG"/>
    <property type="match status" value="1"/>
</dbReference>
<dbReference type="InterPro" id="IPR027417">
    <property type="entry name" value="P-loop_NTPase"/>
</dbReference>
<dbReference type="PANTHER" id="PTHR30121:SF6">
    <property type="entry name" value="SLR6007 PROTEIN"/>
    <property type="match status" value="1"/>
</dbReference>
<organism evidence="3 4">
    <name type="scientific">Candidatus Portnoybacteria bacterium CG10_big_fil_rev_8_21_14_0_10_36_7</name>
    <dbReference type="NCBI Taxonomy" id="1974812"/>
    <lineage>
        <taxon>Bacteria</taxon>
        <taxon>Candidatus Portnoyibacteriota</taxon>
    </lineage>
</organism>
<dbReference type="SUPFAM" id="SSF52540">
    <property type="entry name" value="P-loop containing nucleoside triphosphate hydrolases"/>
    <property type="match status" value="1"/>
</dbReference>
<proteinExistence type="predicted"/>
<feature type="domain" description="Helicase HerA central" evidence="1">
    <location>
        <begin position="243"/>
        <end position="307"/>
    </location>
</feature>
<dbReference type="Gene3D" id="3.40.50.300">
    <property type="entry name" value="P-loop containing nucleotide triphosphate hydrolases"/>
    <property type="match status" value="1"/>
</dbReference>
<comment type="caution">
    <text evidence="3">The sequence shown here is derived from an EMBL/GenBank/DDBJ whole genome shotgun (WGS) entry which is preliminary data.</text>
</comment>
<dbReference type="InterPro" id="IPR051162">
    <property type="entry name" value="T4SS_component"/>
</dbReference>
<dbReference type="Proteomes" id="UP000231450">
    <property type="component" value="Unassembled WGS sequence"/>
</dbReference>
<accession>A0A2M8KEJ3</accession>